<dbReference type="RefSeq" id="WP_145215001.1">
    <property type="nucleotide sequence ID" value="NZ_CP036432.1"/>
</dbReference>
<sequence>MDPKETWRMLLDAWFHRNWDDVLELSEALLNWLHKDGFAPQIEYPRELGPDLNRLLAKTACEFLRKRATVVKESPNGIPQDVGFSLTCSECNNEGPESYDAAIAEGWTRIEYVPRLSSENFLGSCPICIAADQ</sequence>
<gene>
    <name evidence="1" type="ORF">TBK1r_43920</name>
</gene>
<organism evidence="1 2">
    <name type="scientific">Stieleria magnilauensis</name>
    <dbReference type="NCBI Taxonomy" id="2527963"/>
    <lineage>
        <taxon>Bacteria</taxon>
        <taxon>Pseudomonadati</taxon>
        <taxon>Planctomycetota</taxon>
        <taxon>Planctomycetia</taxon>
        <taxon>Pirellulales</taxon>
        <taxon>Pirellulaceae</taxon>
        <taxon>Stieleria</taxon>
    </lineage>
</organism>
<dbReference type="Proteomes" id="UP000318081">
    <property type="component" value="Chromosome"/>
</dbReference>
<keyword evidence="2" id="KW-1185">Reference proteome</keyword>
<evidence type="ECO:0000313" key="1">
    <source>
        <dbReference type="EMBL" id="QDV85412.1"/>
    </source>
</evidence>
<protein>
    <submittedName>
        <fullName evidence="1">Uncharacterized protein</fullName>
    </submittedName>
</protein>
<accession>A0ABX5XV03</accession>
<dbReference type="EMBL" id="CP036432">
    <property type="protein sequence ID" value="QDV85412.1"/>
    <property type="molecule type" value="Genomic_DNA"/>
</dbReference>
<evidence type="ECO:0000313" key="2">
    <source>
        <dbReference type="Proteomes" id="UP000318081"/>
    </source>
</evidence>
<name>A0ABX5XV03_9BACT</name>
<reference evidence="1 2" key="1">
    <citation type="submission" date="2019-02" db="EMBL/GenBank/DDBJ databases">
        <title>Deep-cultivation of Planctomycetes and their phenomic and genomic characterization uncovers novel biology.</title>
        <authorList>
            <person name="Wiegand S."/>
            <person name="Jogler M."/>
            <person name="Boedeker C."/>
            <person name="Pinto D."/>
            <person name="Vollmers J."/>
            <person name="Rivas-Marin E."/>
            <person name="Kohn T."/>
            <person name="Peeters S.H."/>
            <person name="Heuer A."/>
            <person name="Rast P."/>
            <person name="Oberbeckmann S."/>
            <person name="Bunk B."/>
            <person name="Jeske O."/>
            <person name="Meyerdierks A."/>
            <person name="Storesund J.E."/>
            <person name="Kallscheuer N."/>
            <person name="Luecker S."/>
            <person name="Lage O.M."/>
            <person name="Pohl T."/>
            <person name="Merkel B.J."/>
            <person name="Hornburger P."/>
            <person name="Mueller R.-W."/>
            <person name="Bruemmer F."/>
            <person name="Labrenz M."/>
            <person name="Spormann A.M."/>
            <person name="Op den Camp H."/>
            <person name="Overmann J."/>
            <person name="Amann R."/>
            <person name="Jetten M.S.M."/>
            <person name="Mascher T."/>
            <person name="Medema M.H."/>
            <person name="Devos D.P."/>
            <person name="Kaster A.-K."/>
            <person name="Ovreas L."/>
            <person name="Rohde M."/>
            <person name="Galperin M.Y."/>
            <person name="Jogler C."/>
        </authorList>
    </citation>
    <scope>NUCLEOTIDE SEQUENCE [LARGE SCALE GENOMIC DNA]</scope>
    <source>
        <strain evidence="1 2">TBK1r</strain>
    </source>
</reference>
<proteinExistence type="predicted"/>